<dbReference type="InterPro" id="IPR050297">
    <property type="entry name" value="LipidA_mod_glycosyltrf_83"/>
</dbReference>
<evidence type="ECO:0000256" key="2">
    <source>
        <dbReference type="ARBA" id="ARBA00022475"/>
    </source>
</evidence>
<feature type="transmembrane region" description="Helical" evidence="8">
    <location>
        <begin position="161"/>
        <end position="191"/>
    </location>
</feature>
<evidence type="ECO:0000256" key="6">
    <source>
        <dbReference type="ARBA" id="ARBA00022989"/>
    </source>
</evidence>
<feature type="transmembrane region" description="Helical" evidence="8">
    <location>
        <begin position="265"/>
        <end position="284"/>
    </location>
</feature>
<protein>
    <recommendedName>
        <fullName evidence="9">Glycosyltransferase RgtA/B/C/D-like domain-containing protein</fullName>
    </recommendedName>
</protein>
<comment type="caution">
    <text evidence="10">The sequence shown here is derived from an EMBL/GenBank/DDBJ whole genome shotgun (WGS) entry which is preliminary data.</text>
</comment>
<keyword evidence="7 8" id="KW-0472">Membrane</keyword>
<evidence type="ECO:0000313" key="10">
    <source>
        <dbReference type="EMBL" id="PQJ95491.1"/>
    </source>
</evidence>
<dbReference type="PANTHER" id="PTHR33908">
    <property type="entry name" value="MANNOSYLTRANSFERASE YKCB-RELATED"/>
    <property type="match status" value="1"/>
</dbReference>
<evidence type="ECO:0000256" key="3">
    <source>
        <dbReference type="ARBA" id="ARBA00022676"/>
    </source>
</evidence>
<dbReference type="AlphaFoldDB" id="A0A2S7XQ28"/>
<sequence length="525" mass="59508">MKGIETGTVKNSTLLFLGMGIIAITIFFRIIFYTGFLGSDEVTYTEAAFSVLHGNWTVSSYAGSNRYGINLPVAVLMSIFGTSEYSANLWSFLCSVLEVTVVLVLGTRLLGYKIAFIGALLLALLPIHVHFAGRLMADSPLALFITLSFLLFWLGEKHDHLISFLFAGISAGFVFWVKPIVAILYILVFLTYPLIFRRWNFRWIWMVAGFATFVGANMIFFWWAAGDPLFVFRVMFNQSSLDKIVGNEDAYFYPSYYLVYLFGKIWHTWLLGPLSLFALVLWIWKRFTSHHLTNENIPFLIWWSLGLMCIFSLFIISWEPLTFIMKQTNYMLIFVAPLSLLAGYGLTILSNKFLTLMLTIFILPSIVLAGMEQRLIHVHTANSLTTYAFAQTHNDTNVFVGTNAKMFALFKRVTGHAAQKNIRSLDELKNGKNDVLELGNYLIFDTQTFTKEERTIVKELLDKKSPCLSEEVSTKIKDKPAILNFFSVGINSTFDLLASKTESLLQPSPAIIYKVSSLDACSNYQ</sequence>
<dbReference type="RefSeq" id="WP_105074513.1">
    <property type="nucleotide sequence ID" value="NZ_JAFLKP010000092.1"/>
</dbReference>
<evidence type="ECO:0000256" key="7">
    <source>
        <dbReference type="ARBA" id="ARBA00023136"/>
    </source>
</evidence>
<dbReference type="GO" id="GO:0005886">
    <property type="term" value="C:plasma membrane"/>
    <property type="evidence" value="ECO:0007669"/>
    <property type="project" value="UniProtKB-SubCell"/>
</dbReference>
<keyword evidence="4" id="KW-0808">Transferase</keyword>
<evidence type="ECO:0000256" key="8">
    <source>
        <dbReference type="SAM" id="Phobius"/>
    </source>
</evidence>
<name>A0A2S7XQ28_9GAMM</name>
<dbReference type="EMBL" id="PPGH01000037">
    <property type="protein sequence ID" value="PQJ95491.1"/>
    <property type="molecule type" value="Genomic_DNA"/>
</dbReference>
<feature type="domain" description="Glycosyltransferase RgtA/B/C/D-like" evidence="9">
    <location>
        <begin position="74"/>
        <end position="212"/>
    </location>
</feature>
<feature type="transmembrane region" description="Helical" evidence="8">
    <location>
        <begin position="353"/>
        <end position="371"/>
    </location>
</feature>
<feature type="transmembrane region" description="Helical" evidence="8">
    <location>
        <begin position="112"/>
        <end position="132"/>
    </location>
</feature>
<feature type="transmembrane region" description="Helical" evidence="8">
    <location>
        <begin position="330"/>
        <end position="346"/>
    </location>
</feature>
<reference evidence="10 11" key="1">
    <citation type="submission" date="2018-01" db="EMBL/GenBank/DDBJ databases">
        <title>The complete genome sequence of Chromatium okenii LaCa, a purple sulfur bacterium with a turbulent life.</title>
        <authorList>
            <person name="Luedin S.M."/>
            <person name="Liechti N."/>
            <person name="Storelli N."/>
            <person name="Danza F."/>
            <person name="Wittwer M."/>
            <person name="Pothier J.F."/>
            <person name="Tonolla M.A."/>
        </authorList>
    </citation>
    <scope>NUCLEOTIDE SEQUENCE [LARGE SCALE GENOMIC DNA]</scope>
    <source>
        <strain evidence="10 11">LaCa</strain>
    </source>
</reference>
<evidence type="ECO:0000313" key="11">
    <source>
        <dbReference type="Proteomes" id="UP000239936"/>
    </source>
</evidence>
<keyword evidence="11" id="KW-1185">Reference proteome</keyword>
<organism evidence="10 11">
    <name type="scientific">Chromatium okenii</name>
    <dbReference type="NCBI Taxonomy" id="61644"/>
    <lineage>
        <taxon>Bacteria</taxon>
        <taxon>Pseudomonadati</taxon>
        <taxon>Pseudomonadota</taxon>
        <taxon>Gammaproteobacteria</taxon>
        <taxon>Chromatiales</taxon>
        <taxon>Chromatiaceae</taxon>
        <taxon>Chromatium</taxon>
    </lineage>
</organism>
<dbReference type="OrthoDB" id="9151385at2"/>
<dbReference type="GO" id="GO:0009103">
    <property type="term" value="P:lipopolysaccharide biosynthetic process"/>
    <property type="evidence" value="ECO:0007669"/>
    <property type="project" value="UniProtKB-ARBA"/>
</dbReference>
<proteinExistence type="predicted"/>
<dbReference type="GO" id="GO:0016763">
    <property type="term" value="F:pentosyltransferase activity"/>
    <property type="evidence" value="ECO:0007669"/>
    <property type="project" value="TreeGrafter"/>
</dbReference>
<feature type="transmembrane region" description="Helical" evidence="8">
    <location>
        <begin position="296"/>
        <end position="318"/>
    </location>
</feature>
<dbReference type="Pfam" id="PF13231">
    <property type="entry name" value="PMT_2"/>
    <property type="match status" value="1"/>
</dbReference>
<keyword evidence="6 8" id="KW-1133">Transmembrane helix</keyword>
<keyword evidence="2" id="KW-1003">Cell membrane</keyword>
<dbReference type="InterPro" id="IPR038731">
    <property type="entry name" value="RgtA/B/C-like"/>
</dbReference>
<dbReference type="PANTHER" id="PTHR33908:SF11">
    <property type="entry name" value="MEMBRANE PROTEIN"/>
    <property type="match status" value="1"/>
</dbReference>
<accession>A0A2S7XQ28</accession>
<gene>
    <name evidence="10" type="ORF">CXB77_15035</name>
</gene>
<evidence type="ECO:0000256" key="1">
    <source>
        <dbReference type="ARBA" id="ARBA00004651"/>
    </source>
</evidence>
<feature type="transmembrane region" description="Helical" evidence="8">
    <location>
        <begin position="87"/>
        <end position="106"/>
    </location>
</feature>
<dbReference type="Proteomes" id="UP000239936">
    <property type="component" value="Unassembled WGS sequence"/>
</dbReference>
<feature type="transmembrane region" description="Helical" evidence="8">
    <location>
        <begin position="203"/>
        <end position="225"/>
    </location>
</feature>
<keyword evidence="3" id="KW-0328">Glycosyltransferase</keyword>
<keyword evidence="5 8" id="KW-0812">Transmembrane</keyword>
<comment type="subcellular location">
    <subcellularLocation>
        <location evidence="1">Cell membrane</location>
        <topology evidence="1">Multi-pass membrane protein</topology>
    </subcellularLocation>
</comment>
<evidence type="ECO:0000256" key="5">
    <source>
        <dbReference type="ARBA" id="ARBA00022692"/>
    </source>
</evidence>
<evidence type="ECO:0000259" key="9">
    <source>
        <dbReference type="Pfam" id="PF13231"/>
    </source>
</evidence>
<evidence type="ECO:0000256" key="4">
    <source>
        <dbReference type="ARBA" id="ARBA00022679"/>
    </source>
</evidence>
<feature type="transmembrane region" description="Helical" evidence="8">
    <location>
        <begin position="12"/>
        <end position="32"/>
    </location>
</feature>